<dbReference type="Gene3D" id="3.40.20.10">
    <property type="entry name" value="Severin"/>
    <property type="match status" value="2"/>
</dbReference>
<dbReference type="InterPro" id="IPR002108">
    <property type="entry name" value="ADF-H"/>
</dbReference>
<evidence type="ECO:0000256" key="1">
    <source>
        <dbReference type="ARBA" id="ARBA00004245"/>
    </source>
</evidence>
<evidence type="ECO:0000256" key="7">
    <source>
        <dbReference type="ARBA" id="ARBA00038532"/>
    </source>
</evidence>
<dbReference type="OrthoDB" id="10006997at2759"/>
<sequence>MSNQTGIVPDAELIAAFQAAQRAPDGVRALHVRIANEALVLASPPLAPADAFPADLDRLQPWFESATEPSFALVRTDAPTAAPSGAAAAAAPNAADARGDAWIVLHYVPDRARVRDKMLYAASRASLTKALGDACFCETVHGTTREEMSAAGYARHARHRDAEAPLTAREREARDVLRAEQQSAAAAADAAAGTAGRSASAGLAFPIAADADAALAALGAAAAADATDDASNGTVVVLRLDTQAEQFVVAGRADLDADGVDGLARVAAPLMATTPPTPAFVVVAYAYRHGGVRRRATLFVYVCPPASPIKGRMLYSASKVALIETIQRTYLNGGFGRTMEVDGLEEVLDEEMTAHLHPPAESAIAGQTLPTGFARPTRPGRPRPAT</sequence>
<keyword evidence="6" id="KW-0206">Cytoskeleton</keyword>
<dbReference type="GO" id="GO:0051016">
    <property type="term" value="P:barbed-end actin filament capping"/>
    <property type="evidence" value="ECO:0007669"/>
    <property type="project" value="TreeGrafter"/>
</dbReference>
<feature type="domain" description="ADF-H" evidence="9">
    <location>
        <begin position="206"/>
        <end position="357"/>
    </location>
</feature>
<dbReference type="GO" id="GO:0030042">
    <property type="term" value="P:actin filament depolymerization"/>
    <property type="evidence" value="ECO:0007669"/>
    <property type="project" value="TreeGrafter"/>
</dbReference>
<evidence type="ECO:0000256" key="2">
    <source>
        <dbReference type="ARBA" id="ARBA00009557"/>
    </source>
</evidence>
<accession>A0A4P9XC35</accession>
<comment type="subunit">
    <text evidence="7">Interacts with G-actin; ADP-actin form.</text>
</comment>
<keyword evidence="4" id="KW-0677">Repeat</keyword>
<evidence type="ECO:0000256" key="8">
    <source>
        <dbReference type="SAM" id="MobiDB-lite"/>
    </source>
</evidence>
<dbReference type="STRING" id="1555241.A0A4P9XC35"/>
<proteinExistence type="inferred from homology"/>
<dbReference type="Proteomes" id="UP000274922">
    <property type="component" value="Unassembled WGS sequence"/>
</dbReference>
<comment type="subcellular location">
    <subcellularLocation>
        <location evidence="1">Cytoplasm</location>
        <location evidence="1">Cytoskeleton</location>
    </subcellularLocation>
</comment>
<dbReference type="SMART" id="SM00102">
    <property type="entry name" value="ADF"/>
    <property type="match status" value="2"/>
</dbReference>
<dbReference type="PANTHER" id="PTHR13759:SF1">
    <property type="entry name" value="TWINFILIN"/>
    <property type="match status" value="1"/>
</dbReference>
<gene>
    <name evidence="10" type="ORF">CXG81DRAFT_17417</name>
</gene>
<dbReference type="InterPro" id="IPR029006">
    <property type="entry name" value="ADF-H/Gelsolin-like_dom_sf"/>
</dbReference>
<keyword evidence="3" id="KW-0963">Cytoplasm</keyword>
<dbReference type="GO" id="GO:0051015">
    <property type="term" value="F:actin filament binding"/>
    <property type="evidence" value="ECO:0007669"/>
    <property type="project" value="TreeGrafter"/>
</dbReference>
<evidence type="ECO:0000256" key="6">
    <source>
        <dbReference type="ARBA" id="ARBA00023212"/>
    </source>
</evidence>
<protein>
    <recommendedName>
        <fullName evidence="9">ADF-H domain-containing protein</fullName>
    </recommendedName>
</protein>
<dbReference type="InterPro" id="IPR028458">
    <property type="entry name" value="Twinfilin"/>
</dbReference>
<evidence type="ECO:0000259" key="9">
    <source>
        <dbReference type="PROSITE" id="PS51263"/>
    </source>
</evidence>
<dbReference type="GO" id="GO:0005737">
    <property type="term" value="C:cytoplasm"/>
    <property type="evidence" value="ECO:0007669"/>
    <property type="project" value="TreeGrafter"/>
</dbReference>
<reference evidence="11" key="1">
    <citation type="journal article" date="2018" name="Nat. Microbiol.">
        <title>Leveraging single-cell genomics to expand the fungal tree of life.</title>
        <authorList>
            <person name="Ahrendt S.R."/>
            <person name="Quandt C.A."/>
            <person name="Ciobanu D."/>
            <person name="Clum A."/>
            <person name="Salamov A."/>
            <person name="Andreopoulos B."/>
            <person name="Cheng J.F."/>
            <person name="Woyke T."/>
            <person name="Pelin A."/>
            <person name="Henrissat B."/>
            <person name="Reynolds N.K."/>
            <person name="Benny G.L."/>
            <person name="Smith M.E."/>
            <person name="James T.Y."/>
            <person name="Grigoriev I.V."/>
        </authorList>
    </citation>
    <scope>NUCLEOTIDE SEQUENCE [LARGE SCALE GENOMIC DNA]</scope>
    <source>
        <strain evidence="11">ATCC 52028</strain>
    </source>
</reference>
<dbReference type="CDD" id="cd11285">
    <property type="entry name" value="ADF_Twf-N_like"/>
    <property type="match status" value="1"/>
</dbReference>
<name>A0A4P9XC35_9FUNG</name>
<evidence type="ECO:0000313" key="11">
    <source>
        <dbReference type="Proteomes" id="UP000274922"/>
    </source>
</evidence>
<evidence type="ECO:0000256" key="4">
    <source>
        <dbReference type="ARBA" id="ARBA00022737"/>
    </source>
</evidence>
<keyword evidence="5" id="KW-0009">Actin-binding</keyword>
<organism evidence="10 11">
    <name type="scientific">Caulochytrium protostelioides</name>
    <dbReference type="NCBI Taxonomy" id="1555241"/>
    <lineage>
        <taxon>Eukaryota</taxon>
        <taxon>Fungi</taxon>
        <taxon>Fungi incertae sedis</taxon>
        <taxon>Chytridiomycota</taxon>
        <taxon>Chytridiomycota incertae sedis</taxon>
        <taxon>Chytridiomycetes</taxon>
        <taxon>Caulochytriales</taxon>
        <taxon>Caulochytriaceae</taxon>
        <taxon>Caulochytrium</taxon>
    </lineage>
</organism>
<dbReference type="PROSITE" id="PS51263">
    <property type="entry name" value="ADF_H"/>
    <property type="match status" value="2"/>
</dbReference>
<comment type="similarity">
    <text evidence="2">Belongs to the actin-binding proteins ADF family. Twinfilin subfamily.</text>
</comment>
<feature type="compositionally biased region" description="Low complexity" evidence="8">
    <location>
        <begin position="370"/>
        <end position="386"/>
    </location>
</feature>
<feature type="region of interest" description="Disordered" evidence="8">
    <location>
        <begin position="365"/>
        <end position="386"/>
    </location>
</feature>
<feature type="domain" description="ADF-H" evidence="9">
    <location>
        <begin position="5"/>
        <end position="158"/>
    </location>
</feature>
<dbReference type="AlphaFoldDB" id="A0A4P9XC35"/>
<dbReference type="SUPFAM" id="SSF55753">
    <property type="entry name" value="Actin depolymerizing proteins"/>
    <property type="match status" value="2"/>
</dbReference>
<dbReference type="PANTHER" id="PTHR13759">
    <property type="entry name" value="TWINFILIN"/>
    <property type="match status" value="1"/>
</dbReference>
<dbReference type="EMBL" id="ML014131">
    <property type="protein sequence ID" value="RKP02976.1"/>
    <property type="molecule type" value="Genomic_DNA"/>
</dbReference>
<keyword evidence="11" id="KW-1185">Reference proteome</keyword>
<evidence type="ECO:0000256" key="3">
    <source>
        <dbReference type="ARBA" id="ARBA00022490"/>
    </source>
</evidence>
<dbReference type="GO" id="GO:0003785">
    <property type="term" value="F:actin monomer binding"/>
    <property type="evidence" value="ECO:0007669"/>
    <property type="project" value="TreeGrafter"/>
</dbReference>
<evidence type="ECO:0000256" key="5">
    <source>
        <dbReference type="ARBA" id="ARBA00023203"/>
    </source>
</evidence>
<dbReference type="Pfam" id="PF00241">
    <property type="entry name" value="Cofilin_ADF"/>
    <property type="match status" value="2"/>
</dbReference>
<evidence type="ECO:0000313" key="10">
    <source>
        <dbReference type="EMBL" id="RKP02976.1"/>
    </source>
</evidence>
<dbReference type="GO" id="GO:0005884">
    <property type="term" value="C:actin filament"/>
    <property type="evidence" value="ECO:0007669"/>
    <property type="project" value="TreeGrafter"/>
</dbReference>